<comment type="subcellular location">
    <subcellularLocation>
        <location evidence="1 5">Periplasm</location>
    </subcellularLocation>
</comment>
<dbReference type="InterPro" id="IPR007195">
    <property type="entry name" value="TolB_N"/>
</dbReference>
<evidence type="ECO:0000313" key="8">
    <source>
        <dbReference type="Proteomes" id="UP000480854"/>
    </source>
</evidence>
<accession>A0A9W7NMZ6</accession>
<organism evidence="7 8">
    <name type="scientific">Roseomonas genomospecies 6</name>
    <dbReference type="NCBI Taxonomy" id="214106"/>
    <lineage>
        <taxon>Bacteria</taxon>
        <taxon>Pseudomonadati</taxon>
        <taxon>Pseudomonadota</taxon>
        <taxon>Alphaproteobacteria</taxon>
        <taxon>Acetobacterales</taxon>
        <taxon>Roseomonadaceae</taxon>
        <taxon>Roseomonas</taxon>
    </lineage>
</organism>
<dbReference type="NCBIfam" id="TIGR02800">
    <property type="entry name" value="propeller_TolB"/>
    <property type="match status" value="1"/>
</dbReference>
<feature type="signal peptide" evidence="5">
    <location>
        <begin position="1"/>
        <end position="32"/>
    </location>
</feature>
<evidence type="ECO:0000256" key="1">
    <source>
        <dbReference type="ARBA" id="ARBA00004418"/>
    </source>
</evidence>
<dbReference type="AlphaFoldDB" id="A0A9W7NMZ6"/>
<gene>
    <name evidence="5" type="primary">tolB</name>
    <name evidence="7" type="ORF">DS843_03135</name>
</gene>
<feature type="chain" id="PRO_5041031645" description="Tol-Pal system protein TolB" evidence="5">
    <location>
        <begin position="33"/>
        <end position="450"/>
    </location>
</feature>
<dbReference type="GO" id="GO:0051301">
    <property type="term" value="P:cell division"/>
    <property type="evidence" value="ECO:0007669"/>
    <property type="project" value="UniProtKB-UniRule"/>
</dbReference>
<keyword evidence="8" id="KW-1185">Reference proteome</keyword>
<dbReference type="GO" id="GO:0017038">
    <property type="term" value="P:protein import"/>
    <property type="evidence" value="ECO:0007669"/>
    <property type="project" value="InterPro"/>
</dbReference>
<comment type="function">
    <text evidence="5">Part of the Tol-Pal system, which plays a role in outer membrane invagination during cell division and is important for maintaining outer membrane integrity.</text>
</comment>
<dbReference type="InterPro" id="IPR014167">
    <property type="entry name" value="Tol-Pal_TolB"/>
</dbReference>
<feature type="domain" description="TolB N-terminal" evidence="6">
    <location>
        <begin position="34"/>
        <end position="140"/>
    </location>
</feature>
<dbReference type="Proteomes" id="UP000480854">
    <property type="component" value="Unassembled WGS sequence"/>
</dbReference>
<keyword evidence="4 5" id="KW-0574">Periplasm</keyword>
<dbReference type="Pfam" id="PF04052">
    <property type="entry name" value="TolB_N"/>
    <property type="match status" value="1"/>
</dbReference>
<evidence type="ECO:0000259" key="6">
    <source>
        <dbReference type="Pfam" id="PF04052"/>
    </source>
</evidence>
<name>A0A9W7NMZ6_9PROT</name>
<dbReference type="RefSeq" id="WP_149467448.1">
    <property type="nucleotide sequence ID" value="NZ_QOKW01000002.1"/>
</dbReference>
<dbReference type="InterPro" id="IPR011042">
    <property type="entry name" value="6-blade_b-propeller_TolB-like"/>
</dbReference>
<dbReference type="Gene3D" id="3.40.50.10070">
    <property type="entry name" value="TolB, N-terminal domain"/>
    <property type="match status" value="1"/>
</dbReference>
<evidence type="ECO:0000313" key="7">
    <source>
        <dbReference type="EMBL" id="KAA0683401.1"/>
    </source>
</evidence>
<dbReference type="GO" id="GO:0042597">
    <property type="term" value="C:periplasmic space"/>
    <property type="evidence" value="ECO:0007669"/>
    <property type="project" value="UniProtKB-SubCell"/>
</dbReference>
<dbReference type="Gene3D" id="2.120.10.30">
    <property type="entry name" value="TolB, C-terminal domain"/>
    <property type="match status" value="1"/>
</dbReference>
<comment type="subunit">
    <text evidence="5">The Tol-Pal system is composed of five core proteins: the inner membrane proteins TolA, TolQ and TolR, the periplasmic protein TolB and the outer membrane protein Pal. They form a network linking the inner and outer membranes and the peptidoglycan layer.</text>
</comment>
<comment type="caution">
    <text evidence="7">The sequence shown here is derived from an EMBL/GenBank/DDBJ whole genome shotgun (WGS) entry which is preliminary data.</text>
</comment>
<dbReference type="EMBL" id="QOKW01000002">
    <property type="protein sequence ID" value="KAA0683401.1"/>
    <property type="molecule type" value="Genomic_DNA"/>
</dbReference>
<dbReference type="PANTHER" id="PTHR36842">
    <property type="entry name" value="PROTEIN TOLB HOMOLOG"/>
    <property type="match status" value="1"/>
</dbReference>
<evidence type="ECO:0000256" key="4">
    <source>
        <dbReference type="ARBA" id="ARBA00022764"/>
    </source>
</evidence>
<dbReference type="Pfam" id="PF07676">
    <property type="entry name" value="PD40"/>
    <property type="match status" value="4"/>
</dbReference>
<evidence type="ECO:0000256" key="3">
    <source>
        <dbReference type="ARBA" id="ARBA00022729"/>
    </source>
</evidence>
<keyword evidence="3 5" id="KW-0732">Signal</keyword>
<sequence length="450" mass="48987" precursor="true">MTKKTRLLLKAAGCAGALLLALGVAAPAPARAEVRIDITKGVVEPLPIAITSFAGAGGREAQVGSDISKVVSADLERSGLFRPLDPKGFLQTPDQLRSGEPRYQDWRAVGAQALVAGNTTAMGDGRMKVDFRLWDVAAGQYMQGLSYTATADSWRRIAHIVADAIYKRLTGEEGYFDTRIVYVAESGPANARKKQLAIMDQDGENHQFLTDGKNLVLTPRFSPATQEITYMSFFNKKPRVYLFNIDSGRQEVLGDFPGMTFAPRFSPDGNKVIMSMAQNGNTDIYALDLRTRRQIQLTDSPGIDTGPSFSPDGQRIVFESDRGGSQQLYIMNADGSGAKRLTFGEGRYGTPVWSPRGDLIAFTRQRGSNFALGVIRPDGTGERILTESFHVEGPTWAPNGRVLSFFRDVPSGDGRGRSAKLYTIDVTGANERRVITPLDGSDPAWSPLIP</sequence>
<dbReference type="PROSITE" id="PS51318">
    <property type="entry name" value="TAT"/>
    <property type="match status" value="1"/>
</dbReference>
<evidence type="ECO:0000256" key="5">
    <source>
        <dbReference type="HAMAP-Rule" id="MF_00671"/>
    </source>
</evidence>
<evidence type="ECO:0000256" key="2">
    <source>
        <dbReference type="ARBA" id="ARBA00009820"/>
    </source>
</evidence>
<dbReference type="HAMAP" id="MF_00671">
    <property type="entry name" value="TolB"/>
    <property type="match status" value="1"/>
</dbReference>
<proteinExistence type="inferred from homology"/>
<dbReference type="InterPro" id="IPR011659">
    <property type="entry name" value="WD40"/>
</dbReference>
<dbReference type="SUPFAM" id="SSF69304">
    <property type="entry name" value="Tricorn protease N-terminal domain"/>
    <property type="match status" value="1"/>
</dbReference>
<dbReference type="SUPFAM" id="SSF52964">
    <property type="entry name" value="TolB, N-terminal domain"/>
    <property type="match status" value="1"/>
</dbReference>
<keyword evidence="5" id="KW-0131">Cell cycle</keyword>
<keyword evidence="5" id="KW-0132">Cell division</keyword>
<reference evidence="7 8" key="1">
    <citation type="submission" date="2018-07" db="EMBL/GenBank/DDBJ databases">
        <title>Genome sequence of Azospirillum sp. ATCC 49961.</title>
        <authorList>
            <person name="Sant'Anna F.H."/>
            <person name="Baldani J.I."/>
            <person name="Zilli J.E."/>
            <person name="Reis V.M."/>
            <person name="Hartmann A."/>
            <person name="Cruz L."/>
            <person name="de Souza E.M."/>
            <person name="de Oliveira Pedrosa F."/>
            <person name="Passaglia L.M.P."/>
        </authorList>
    </citation>
    <scope>NUCLEOTIDE SEQUENCE [LARGE SCALE GENOMIC DNA]</scope>
    <source>
        <strain evidence="7 8">ATCC 49961</strain>
    </source>
</reference>
<comment type="similarity">
    <text evidence="2 5">Belongs to the TolB family.</text>
</comment>
<dbReference type="OrthoDB" id="9802240at2"/>
<protein>
    <recommendedName>
        <fullName evidence="5">Tol-Pal system protein TolB</fullName>
    </recommendedName>
</protein>
<dbReference type="InterPro" id="IPR006311">
    <property type="entry name" value="TAT_signal"/>
</dbReference>
<dbReference type="PANTHER" id="PTHR36842:SF1">
    <property type="entry name" value="PROTEIN TOLB"/>
    <property type="match status" value="1"/>
</dbReference>